<reference evidence="1" key="1">
    <citation type="journal article" date="2011" name="Environ. Microbiol.">
        <title>Genomic insights into the metabolic potential of the polycyclic aromatic hydrocarbon degrading sulfate-reducing Deltaproteobacterium N47.</title>
        <authorList>
            <person name="Bergmann F."/>
            <person name="Selesi D."/>
            <person name="Weinmaier T."/>
            <person name="Tischler P."/>
            <person name="Rattei T."/>
            <person name="Meckenstock R.U."/>
        </authorList>
    </citation>
    <scope>NUCLEOTIDE SEQUENCE</scope>
</reference>
<accession>E1YJX2</accession>
<name>E1YJX2_9BACT</name>
<protein>
    <recommendedName>
        <fullName evidence="2">Tetratricopeptide repeat protein</fullName>
    </recommendedName>
</protein>
<dbReference type="InterPro" id="IPR011990">
    <property type="entry name" value="TPR-like_helical_dom_sf"/>
</dbReference>
<sequence length="322" mass="36445">MDIKEQIKSALQEAEMYRAQGLLNEAMQTYKNVIELINKSIKPENGRQLIQGINNKIESLKIVISKHNASDKIPELSVDTQNLIKEKFTFSNDKESSILEGAIVLTKFGQFERAIKEFNELLKIDTLRLVAAKNILRCYFASSGQDHAVSQYKEWMKLGIFSEGQKEKIKFFLENLLKEKGNKLLKAEVKEDGDKQELTGQNTLAERKIPGKPLLNIPKTDHNEEEFLDISSVGISFDTDRKKGLEVLLDVAFQSENMVSLIVPDREKELIEKFKIGLRLNNIIFYSPIAILNGSGVILAFSKIDSGPKAGNYSLDLKMFTD</sequence>
<dbReference type="Gene3D" id="1.25.40.10">
    <property type="entry name" value="Tetratricopeptide repeat domain"/>
    <property type="match status" value="1"/>
</dbReference>
<evidence type="ECO:0000313" key="1">
    <source>
        <dbReference type="EMBL" id="CBX31576.1"/>
    </source>
</evidence>
<dbReference type="EMBL" id="FR695877">
    <property type="protein sequence ID" value="CBX31576.1"/>
    <property type="molecule type" value="Genomic_DNA"/>
</dbReference>
<evidence type="ECO:0008006" key="2">
    <source>
        <dbReference type="Google" id="ProtNLM"/>
    </source>
</evidence>
<dbReference type="AlphaFoldDB" id="E1YJX2"/>
<proteinExistence type="predicted"/>
<organism evidence="1">
    <name type="scientific">uncultured Desulfobacterium sp</name>
    <dbReference type="NCBI Taxonomy" id="201089"/>
    <lineage>
        <taxon>Bacteria</taxon>
        <taxon>Pseudomonadati</taxon>
        <taxon>Thermodesulfobacteriota</taxon>
        <taxon>Desulfobacteria</taxon>
        <taxon>Desulfobacterales</taxon>
        <taxon>Desulfobacteriaceae</taxon>
        <taxon>Desulfobacterium</taxon>
        <taxon>environmental samples</taxon>
    </lineage>
</organism>
<gene>
    <name evidence="1" type="ORF">N47_E50880</name>
</gene>
<dbReference type="SUPFAM" id="SSF48452">
    <property type="entry name" value="TPR-like"/>
    <property type="match status" value="1"/>
</dbReference>